<dbReference type="PANTHER" id="PTHR30419:SF28">
    <property type="entry name" value="HTH-TYPE TRANSCRIPTIONAL REGULATOR BSDA"/>
    <property type="match status" value="1"/>
</dbReference>
<proteinExistence type="inferred from homology"/>
<evidence type="ECO:0000256" key="4">
    <source>
        <dbReference type="ARBA" id="ARBA00023163"/>
    </source>
</evidence>
<evidence type="ECO:0000313" key="7">
    <source>
        <dbReference type="Proteomes" id="UP000614200"/>
    </source>
</evidence>
<evidence type="ECO:0000259" key="5">
    <source>
        <dbReference type="PROSITE" id="PS50931"/>
    </source>
</evidence>
<dbReference type="PANTHER" id="PTHR30419">
    <property type="entry name" value="HTH-TYPE TRANSCRIPTIONAL REGULATOR YBHD"/>
    <property type="match status" value="1"/>
</dbReference>
<dbReference type="InterPro" id="IPR050950">
    <property type="entry name" value="HTH-type_LysR_regulators"/>
</dbReference>
<organism evidence="6 7">
    <name type="scientific">Fusibacter ferrireducens</name>
    <dbReference type="NCBI Taxonomy" id="2785058"/>
    <lineage>
        <taxon>Bacteria</taxon>
        <taxon>Bacillati</taxon>
        <taxon>Bacillota</taxon>
        <taxon>Clostridia</taxon>
        <taxon>Eubacteriales</taxon>
        <taxon>Eubacteriales Family XII. Incertae Sedis</taxon>
        <taxon>Fusibacter</taxon>
    </lineage>
</organism>
<dbReference type="InterPro" id="IPR000847">
    <property type="entry name" value="LysR_HTH_N"/>
</dbReference>
<dbReference type="SUPFAM" id="SSF53850">
    <property type="entry name" value="Periplasmic binding protein-like II"/>
    <property type="match status" value="1"/>
</dbReference>
<dbReference type="Proteomes" id="UP000614200">
    <property type="component" value="Unassembled WGS sequence"/>
</dbReference>
<name>A0ABR9ZV18_9FIRM</name>
<dbReference type="SUPFAM" id="SSF46785">
    <property type="entry name" value="Winged helix' DNA-binding domain"/>
    <property type="match status" value="1"/>
</dbReference>
<dbReference type="InterPro" id="IPR036388">
    <property type="entry name" value="WH-like_DNA-bd_sf"/>
</dbReference>
<keyword evidence="4" id="KW-0804">Transcription</keyword>
<sequence>MEILQLKYFKKIAEVQNLTKVSHELHVSQPALSKVIKNLENELGVKLFDRKGRYIDLNDNGHIFLKHVNICLNALSDAKKELHDFNTTTQCNITLYVQASMYLLPKLIQSFNDCYPNIHFLINQKQFSQTQIKSDFRIYAPNPEDPLQDNEVTIIDEELIILCNKTHWLSAHTHINLSELKNETFISLPKYTTLRHITDQLCATENFKANIILESSDSPTILELVRNGMGIALVPQLTWGKFQQSDYHTVRITNPKCRRKINLLWQKNVDKSNATQLFKEHVIQFYKNLAT</sequence>
<dbReference type="EMBL" id="JADKNH010000008">
    <property type="protein sequence ID" value="MBF4694280.1"/>
    <property type="molecule type" value="Genomic_DNA"/>
</dbReference>
<keyword evidence="2" id="KW-0805">Transcription regulation</keyword>
<evidence type="ECO:0000256" key="2">
    <source>
        <dbReference type="ARBA" id="ARBA00023015"/>
    </source>
</evidence>
<reference evidence="6 7" key="1">
    <citation type="submission" date="2020-11" db="EMBL/GenBank/DDBJ databases">
        <title>Fusibacter basophilias sp. nov.</title>
        <authorList>
            <person name="Qiu D."/>
        </authorList>
    </citation>
    <scope>NUCLEOTIDE SEQUENCE [LARGE SCALE GENOMIC DNA]</scope>
    <source>
        <strain evidence="6 7">Q10-2</strain>
    </source>
</reference>
<evidence type="ECO:0000313" key="6">
    <source>
        <dbReference type="EMBL" id="MBF4694280.1"/>
    </source>
</evidence>
<dbReference type="PROSITE" id="PS50931">
    <property type="entry name" value="HTH_LYSR"/>
    <property type="match status" value="1"/>
</dbReference>
<protein>
    <submittedName>
        <fullName evidence="6">LysR family transcriptional regulator</fullName>
    </submittedName>
</protein>
<gene>
    <name evidence="6" type="ORF">ISU02_14250</name>
</gene>
<dbReference type="Pfam" id="PF00126">
    <property type="entry name" value="HTH_1"/>
    <property type="match status" value="1"/>
</dbReference>
<dbReference type="InterPro" id="IPR005119">
    <property type="entry name" value="LysR_subst-bd"/>
</dbReference>
<dbReference type="Gene3D" id="1.10.10.10">
    <property type="entry name" value="Winged helix-like DNA-binding domain superfamily/Winged helix DNA-binding domain"/>
    <property type="match status" value="1"/>
</dbReference>
<dbReference type="PRINTS" id="PR00039">
    <property type="entry name" value="HTHLYSR"/>
</dbReference>
<keyword evidence="7" id="KW-1185">Reference proteome</keyword>
<accession>A0ABR9ZV18</accession>
<feature type="domain" description="HTH lysR-type" evidence="5">
    <location>
        <begin position="1"/>
        <end position="58"/>
    </location>
</feature>
<dbReference type="RefSeq" id="WP_194702515.1">
    <property type="nucleotide sequence ID" value="NZ_JADKNH010000008.1"/>
</dbReference>
<comment type="similarity">
    <text evidence="1">Belongs to the LysR transcriptional regulatory family.</text>
</comment>
<evidence type="ECO:0000256" key="3">
    <source>
        <dbReference type="ARBA" id="ARBA00023125"/>
    </source>
</evidence>
<dbReference type="InterPro" id="IPR036390">
    <property type="entry name" value="WH_DNA-bd_sf"/>
</dbReference>
<evidence type="ECO:0000256" key="1">
    <source>
        <dbReference type="ARBA" id="ARBA00009437"/>
    </source>
</evidence>
<comment type="caution">
    <text evidence="6">The sequence shown here is derived from an EMBL/GenBank/DDBJ whole genome shotgun (WGS) entry which is preliminary data.</text>
</comment>
<dbReference type="Pfam" id="PF03466">
    <property type="entry name" value="LysR_substrate"/>
    <property type="match status" value="1"/>
</dbReference>
<keyword evidence="3" id="KW-0238">DNA-binding</keyword>
<dbReference type="Gene3D" id="3.40.190.290">
    <property type="match status" value="1"/>
</dbReference>